<protein>
    <submittedName>
        <fullName evidence="4">1,4-alpha-glucan branching enzyme GlgB</fullName>
        <ecNumber evidence="4">2.4.1.18</ecNumber>
    </submittedName>
</protein>
<dbReference type="InterPro" id="IPR013783">
    <property type="entry name" value="Ig-like_fold"/>
</dbReference>
<dbReference type="InterPro" id="IPR014756">
    <property type="entry name" value="Ig_E-set"/>
</dbReference>
<proteinExistence type="inferred from homology"/>
<comment type="similarity">
    <text evidence="1">Belongs to the glycosyl hydrolase 13 family.</text>
</comment>
<dbReference type="NCBIfam" id="TIGR04183">
    <property type="entry name" value="Por_Secre_tail"/>
    <property type="match status" value="1"/>
</dbReference>
<evidence type="ECO:0000259" key="3">
    <source>
        <dbReference type="SMART" id="SM00642"/>
    </source>
</evidence>
<keyword evidence="2" id="KW-0732">Signal</keyword>
<dbReference type="InterPro" id="IPR026444">
    <property type="entry name" value="Secre_tail"/>
</dbReference>
<feature type="chain" id="PRO_5045193075" evidence="2">
    <location>
        <begin position="21"/>
        <end position="1026"/>
    </location>
</feature>
<sequence>MTHYYLLFFLLLGSSLSAQLITSDPAAPVADKSLTITYDASLGTAGLKDCDCDVYLHTGLITPASADGGDWQNIQTTWGVANDEWKLTPVAGEPNKYTYTFSPTVREYFDADENTVIEQVALVFRNADGTQEGKAAGGANIFVDISSGDSLSLTLTGQPGTQTYALGKVLPVTAGTTSEATISIFDNDSLVATGTGQELNHALRLVTPGAHTVRVTATADGLEASDSFSVTGELMVDLLQPDASVIRATVGDQVTVQATSYITADLQLSAGTTVLQTTRDSTLTQLLTLPVGEVVTYTVTATYRGETASRTVTYITGAPSIAALPAGAGPGATRMDNGDLMLVLRAPGKSDVFVVGNFNDWAPVADSRMNRTPDDSTFWIQLPAASLPDSTFLYQYAVDDQGRFADPYSTLVLDPFDDRFIGPETFAGIPDYPTETEGIVSWLRLQAPEFVWRNDAFELPDPEKMVVYELLIRDFLADHSFASLTDTLDYLDRLGINTIELMPVSEFEGNISWGYNPSFHMALDKYYGSPEDLKAFVDAAHARDIAVVLDVVYNHAFGQSPLVQLWPGAESFVPGPDNPYANVTARHLYNVGTDLNHESALTKEYVKTTAAYWLREFHVDGFRWDLTKGFTQKVTTTDEAFSSYDASRIAILKDYADLVWSVNDSAYMIMEHLAESREEEELAQYGNGMYFWSGFDPHNAYLQASMGYDNDNLAPALAANRGFSDRSLIAYMESHDEERMMFKNLSFGNSAGSYDVTDLSTALDRVELSSALFYSLPGPKMLWQFGELGYDYSINFCGGDRIDESCRTDPKPIGWSYRSQADRRDVYNTIADLLYLRNNYDFFHGDITGSQLGTGAIKYVHLSSSDGAAAVFGNFDVSAQTITNAVPSAGMWYDYFSGDSTMISDPAAGIELAPGEYRVYLSQRIEPMGGRLMTSLNDRNVARLSFAVYPNPTSGQLTTTFTLERSAEVTLTLLDLLGRPVQQVFRGSLGAGSQTVPGQVGGLPTGTYFLRLTDGTASAIRRVVIR</sequence>
<dbReference type="CDD" id="cd11350">
    <property type="entry name" value="AmyAc_4"/>
    <property type="match status" value="1"/>
</dbReference>
<keyword evidence="4" id="KW-0328">Glycosyltransferase</keyword>
<keyword evidence="4" id="KW-0808">Transferase</keyword>
<evidence type="ECO:0000256" key="2">
    <source>
        <dbReference type="SAM" id="SignalP"/>
    </source>
</evidence>
<dbReference type="SUPFAM" id="SSF81296">
    <property type="entry name" value="E set domains"/>
    <property type="match status" value="1"/>
</dbReference>
<evidence type="ECO:0000256" key="1">
    <source>
        <dbReference type="ARBA" id="ARBA00008061"/>
    </source>
</evidence>
<dbReference type="SMART" id="SM00642">
    <property type="entry name" value="Aamy"/>
    <property type="match status" value="1"/>
</dbReference>
<dbReference type="InterPro" id="IPR017853">
    <property type="entry name" value="GH"/>
</dbReference>
<reference evidence="4" key="1">
    <citation type="submission" date="2021-12" db="EMBL/GenBank/DDBJ databases">
        <authorList>
            <person name="Rodrigo-Torres L."/>
            <person name="Arahal R. D."/>
            <person name="Lucena T."/>
        </authorList>
    </citation>
    <scope>NUCLEOTIDE SEQUENCE</scope>
    <source>
        <strain evidence="4">CECT 8419</strain>
    </source>
</reference>
<comment type="caution">
    <text evidence="4">The sequence shown here is derived from an EMBL/GenBank/DDBJ whole genome shotgun (WGS) entry which is preliminary data.</text>
</comment>
<feature type="signal peptide" evidence="2">
    <location>
        <begin position="1"/>
        <end position="20"/>
    </location>
</feature>
<dbReference type="SUPFAM" id="SSF51445">
    <property type="entry name" value="(Trans)glycosidases"/>
    <property type="match status" value="1"/>
</dbReference>
<gene>
    <name evidence="4" type="primary">glgB_1</name>
    <name evidence="4" type="ORF">LEM8419_00716</name>
</gene>
<name>A0ABM9AXH6_9BACT</name>
<dbReference type="Gene3D" id="3.20.20.80">
    <property type="entry name" value="Glycosidases"/>
    <property type="match status" value="1"/>
</dbReference>
<accession>A0ABM9AXH6</accession>
<dbReference type="InterPro" id="IPR006047">
    <property type="entry name" value="GH13_cat_dom"/>
</dbReference>
<keyword evidence="5" id="KW-1185">Reference proteome</keyword>
<feature type="domain" description="Glycosyl hydrolase family 13 catalytic" evidence="3">
    <location>
        <begin position="469"/>
        <end position="837"/>
    </location>
</feature>
<dbReference type="Pfam" id="PF18962">
    <property type="entry name" value="Por_Secre_tail"/>
    <property type="match status" value="1"/>
</dbReference>
<evidence type="ECO:0000313" key="5">
    <source>
        <dbReference type="Proteomes" id="UP000837803"/>
    </source>
</evidence>
<dbReference type="EC" id="2.4.1.18" evidence="4"/>
<evidence type="ECO:0000313" key="4">
    <source>
        <dbReference type="EMBL" id="CAH0999417.1"/>
    </source>
</evidence>
<dbReference type="Gene3D" id="2.60.40.10">
    <property type="entry name" value="Immunoglobulins"/>
    <property type="match status" value="1"/>
</dbReference>
<organism evidence="4 5">
    <name type="scientific">Neolewinella maritima</name>
    <dbReference type="NCBI Taxonomy" id="1383882"/>
    <lineage>
        <taxon>Bacteria</taxon>
        <taxon>Pseudomonadati</taxon>
        <taxon>Bacteroidota</taxon>
        <taxon>Saprospiria</taxon>
        <taxon>Saprospirales</taxon>
        <taxon>Lewinellaceae</taxon>
        <taxon>Neolewinella</taxon>
    </lineage>
</organism>
<dbReference type="RefSeq" id="WP_238749602.1">
    <property type="nucleotide sequence ID" value="NZ_CAKLPZ010000001.1"/>
</dbReference>
<dbReference type="EMBL" id="CAKLPZ010000001">
    <property type="protein sequence ID" value="CAH0999417.1"/>
    <property type="molecule type" value="Genomic_DNA"/>
</dbReference>
<dbReference type="Pfam" id="PF00128">
    <property type="entry name" value="Alpha-amylase"/>
    <property type="match status" value="1"/>
</dbReference>
<dbReference type="PANTHER" id="PTHR43002">
    <property type="entry name" value="GLYCOGEN DEBRANCHING ENZYME"/>
    <property type="match status" value="1"/>
</dbReference>
<dbReference type="GO" id="GO:0003844">
    <property type="term" value="F:1,4-alpha-glucan branching enzyme activity"/>
    <property type="evidence" value="ECO:0007669"/>
    <property type="project" value="UniProtKB-EC"/>
</dbReference>
<dbReference type="Proteomes" id="UP000837803">
    <property type="component" value="Unassembled WGS sequence"/>
</dbReference>